<sequence>MQQSRSSVYAMGVCAAQRRREYVVSAVGSGMGVVWVWYGRANARRSSAATEGGRRLL</sequence>
<feature type="transmembrane region" description="Helical" evidence="1">
    <location>
        <begin position="21"/>
        <end position="38"/>
    </location>
</feature>
<keyword evidence="3" id="KW-1185">Reference proteome</keyword>
<organism evidence="2 3">
    <name type="scientific">Pseudocercospora fijiensis (strain CIRAD86)</name>
    <name type="common">Black leaf streak disease fungus</name>
    <name type="synonym">Mycosphaerella fijiensis</name>
    <dbReference type="NCBI Taxonomy" id="383855"/>
    <lineage>
        <taxon>Eukaryota</taxon>
        <taxon>Fungi</taxon>
        <taxon>Dikarya</taxon>
        <taxon>Ascomycota</taxon>
        <taxon>Pezizomycotina</taxon>
        <taxon>Dothideomycetes</taxon>
        <taxon>Dothideomycetidae</taxon>
        <taxon>Mycosphaerellales</taxon>
        <taxon>Mycosphaerellaceae</taxon>
        <taxon>Pseudocercospora</taxon>
    </lineage>
</organism>
<accession>M3B9M6</accession>
<dbReference type="VEuPathDB" id="FungiDB:MYCFIDRAFT_171803"/>
<dbReference type="Proteomes" id="UP000016932">
    <property type="component" value="Unassembled WGS sequence"/>
</dbReference>
<dbReference type="HOGENOM" id="CLU_2997474_0_0_1"/>
<gene>
    <name evidence="2" type="ORF">MYCFIDRAFT_171803</name>
</gene>
<evidence type="ECO:0000313" key="3">
    <source>
        <dbReference type="Proteomes" id="UP000016932"/>
    </source>
</evidence>
<dbReference type="GeneID" id="19332696"/>
<dbReference type="EMBL" id="KB446556">
    <property type="protein sequence ID" value="EME85963.1"/>
    <property type="molecule type" value="Genomic_DNA"/>
</dbReference>
<proteinExistence type="predicted"/>
<dbReference type="AlphaFoldDB" id="M3B9M6"/>
<keyword evidence="1" id="KW-0472">Membrane</keyword>
<name>M3B9M6_PSEFD</name>
<protein>
    <submittedName>
        <fullName evidence="2">Uncharacterized protein</fullName>
    </submittedName>
</protein>
<reference evidence="2 3" key="1">
    <citation type="journal article" date="2012" name="PLoS Pathog.">
        <title>Diverse lifestyles and strategies of plant pathogenesis encoded in the genomes of eighteen Dothideomycetes fungi.</title>
        <authorList>
            <person name="Ohm R.A."/>
            <person name="Feau N."/>
            <person name="Henrissat B."/>
            <person name="Schoch C.L."/>
            <person name="Horwitz B.A."/>
            <person name="Barry K.W."/>
            <person name="Condon B.J."/>
            <person name="Copeland A.C."/>
            <person name="Dhillon B."/>
            <person name="Glaser F."/>
            <person name="Hesse C.N."/>
            <person name="Kosti I."/>
            <person name="LaButti K."/>
            <person name="Lindquist E.A."/>
            <person name="Lucas S."/>
            <person name="Salamov A.A."/>
            <person name="Bradshaw R.E."/>
            <person name="Ciuffetti L."/>
            <person name="Hamelin R.C."/>
            <person name="Kema G.H.J."/>
            <person name="Lawrence C."/>
            <person name="Scott J.A."/>
            <person name="Spatafora J.W."/>
            <person name="Turgeon B.G."/>
            <person name="de Wit P.J.G.M."/>
            <person name="Zhong S."/>
            <person name="Goodwin S.B."/>
            <person name="Grigoriev I.V."/>
        </authorList>
    </citation>
    <scope>NUCLEOTIDE SEQUENCE [LARGE SCALE GENOMIC DNA]</scope>
    <source>
        <strain evidence="2 3">CIRAD86</strain>
    </source>
</reference>
<evidence type="ECO:0000313" key="2">
    <source>
        <dbReference type="EMBL" id="EME85963.1"/>
    </source>
</evidence>
<dbReference type="KEGG" id="pfj:MYCFIDRAFT_171803"/>
<evidence type="ECO:0000256" key="1">
    <source>
        <dbReference type="SAM" id="Phobius"/>
    </source>
</evidence>
<keyword evidence="1" id="KW-0812">Transmembrane</keyword>
<keyword evidence="1" id="KW-1133">Transmembrane helix</keyword>
<dbReference type="RefSeq" id="XP_007923405.1">
    <property type="nucleotide sequence ID" value="XM_007925214.1"/>
</dbReference>